<dbReference type="InterPro" id="IPR016162">
    <property type="entry name" value="Ald_DH_N"/>
</dbReference>
<comment type="caution">
    <text evidence="7">The sequence shown here is derived from an EMBL/GenBank/DDBJ whole genome shotgun (WGS) entry which is preliminary data.</text>
</comment>
<dbReference type="Gene3D" id="3.40.605.10">
    <property type="entry name" value="Aldehyde Dehydrogenase, Chain A, domain 1"/>
    <property type="match status" value="1"/>
</dbReference>
<sequence>MIAALAAQLARPGSLQNIVCRINVASVRCFASQPELATHTAPSVKLLIDGEFVESQATEWVDVTNPATQEVVSRLPETTTGEFNAAVQAAKEAFPKWRSTPLPTRSRVMFKFQELIRKNMDELAANVTLEQGKTLPDAKGDVFRGLEVVEYACNLAPDLMGDYIENVSTGMDTYSVRQPLGVVAGICPFNFPAMIPLWMFPIACTVGNTFVLKPSEKDPGAAMMLAELALEAGLPRGVLNIVHGTHGTVNRILDHPDIKAVSFVGSDRAGRYIYERGSANGKRVQANMGAKNHAVILPDANPEATVAALTGAAFGAAGQRCMAISAAVFVGGIEPWKDALLSRAKALNVGPGAASSTDVGPLITPEARDRAANLIQSGVDQGAELLLDGRGVKVPGFELGNFLGPSLLSGVNPSMDCYKEEIFGPVLVCLEAETLDEAISIVNSNEHGNGTALFTRSGPAARKFQNEVEVGMVGINVPIPVPLPFFSFTGWRGSFHGDLHMYGKAGLQFFTQAKTITTNWKDTDDQRGKRAPGLDAVGTSAAPH</sequence>
<evidence type="ECO:0000313" key="7">
    <source>
        <dbReference type="EMBL" id="KAK9915347.1"/>
    </source>
</evidence>
<dbReference type="InterPro" id="IPR016160">
    <property type="entry name" value="Ald_DH_CS_CYS"/>
</dbReference>
<dbReference type="PANTHER" id="PTHR43866:SF3">
    <property type="entry name" value="METHYLMALONATE-SEMIALDEHYDE DEHYDROGENASE [ACYLATING], MITOCHONDRIAL"/>
    <property type="match status" value="1"/>
</dbReference>
<evidence type="ECO:0000256" key="4">
    <source>
        <dbReference type="ARBA" id="ARBA00023027"/>
    </source>
</evidence>
<keyword evidence="8" id="KW-1185">Reference proteome</keyword>
<evidence type="ECO:0000256" key="1">
    <source>
        <dbReference type="ARBA" id="ARBA00009986"/>
    </source>
</evidence>
<evidence type="ECO:0000256" key="2">
    <source>
        <dbReference type="ARBA" id="ARBA00013048"/>
    </source>
</evidence>
<comment type="similarity">
    <text evidence="1">Belongs to the aldehyde dehydrogenase family.</text>
</comment>
<evidence type="ECO:0000259" key="6">
    <source>
        <dbReference type="Pfam" id="PF00171"/>
    </source>
</evidence>
<dbReference type="Gene3D" id="3.40.309.10">
    <property type="entry name" value="Aldehyde Dehydrogenase, Chain A, domain 2"/>
    <property type="match status" value="1"/>
</dbReference>
<keyword evidence="4" id="KW-0520">NAD</keyword>
<organism evidence="7 8">
    <name type="scientific">Coccomyxa subellipsoidea</name>
    <dbReference type="NCBI Taxonomy" id="248742"/>
    <lineage>
        <taxon>Eukaryota</taxon>
        <taxon>Viridiplantae</taxon>
        <taxon>Chlorophyta</taxon>
        <taxon>core chlorophytes</taxon>
        <taxon>Trebouxiophyceae</taxon>
        <taxon>Trebouxiophyceae incertae sedis</taxon>
        <taxon>Coccomyxaceae</taxon>
        <taxon>Coccomyxa</taxon>
    </lineage>
</organism>
<dbReference type="PROSITE" id="PS00070">
    <property type="entry name" value="ALDEHYDE_DEHYDR_CYS"/>
    <property type="match status" value="1"/>
</dbReference>
<dbReference type="InterPro" id="IPR016163">
    <property type="entry name" value="Ald_DH_C"/>
</dbReference>
<dbReference type="CDD" id="cd07085">
    <property type="entry name" value="ALDH_F6_MMSDH"/>
    <property type="match status" value="1"/>
</dbReference>
<evidence type="ECO:0000256" key="5">
    <source>
        <dbReference type="SAM" id="MobiDB-lite"/>
    </source>
</evidence>
<dbReference type="InterPro" id="IPR015590">
    <property type="entry name" value="Aldehyde_DH_dom"/>
</dbReference>
<dbReference type="EMBL" id="JALJOT010000005">
    <property type="protein sequence ID" value="KAK9915347.1"/>
    <property type="molecule type" value="Genomic_DNA"/>
</dbReference>
<accession>A0ABR2YUL5</accession>
<reference evidence="7 8" key="1">
    <citation type="journal article" date="2024" name="Nat. Commun.">
        <title>Phylogenomics reveals the evolutionary origins of lichenization in chlorophyte algae.</title>
        <authorList>
            <person name="Puginier C."/>
            <person name="Libourel C."/>
            <person name="Otte J."/>
            <person name="Skaloud P."/>
            <person name="Haon M."/>
            <person name="Grisel S."/>
            <person name="Petersen M."/>
            <person name="Berrin J.G."/>
            <person name="Delaux P.M."/>
            <person name="Dal Grande F."/>
            <person name="Keller J."/>
        </authorList>
    </citation>
    <scope>NUCLEOTIDE SEQUENCE [LARGE SCALE GENOMIC DNA]</scope>
    <source>
        <strain evidence="7 8">SAG 216-7</strain>
    </source>
</reference>
<dbReference type="PANTHER" id="PTHR43866">
    <property type="entry name" value="MALONATE-SEMIALDEHYDE DEHYDROGENASE"/>
    <property type="match status" value="1"/>
</dbReference>
<keyword evidence="3" id="KW-0560">Oxidoreductase</keyword>
<evidence type="ECO:0000256" key="3">
    <source>
        <dbReference type="ARBA" id="ARBA00023002"/>
    </source>
</evidence>
<dbReference type="InterPro" id="IPR016161">
    <property type="entry name" value="Ald_DH/histidinol_DH"/>
</dbReference>
<dbReference type="Proteomes" id="UP001491310">
    <property type="component" value="Unassembled WGS sequence"/>
</dbReference>
<feature type="region of interest" description="Disordered" evidence="5">
    <location>
        <begin position="521"/>
        <end position="544"/>
    </location>
</feature>
<evidence type="ECO:0000313" key="8">
    <source>
        <dbReference type="Proteomes" id="UP001491310"/>
    </source>
</evidence>
<protein>
    <recommendedName>
        <fullName evidence="2">methylmalonate-semialdehyde dehydrogenase (CoA acylating)</fullName>
        <ecNumber evidence="2">1.2.1.27</ecNumber>
    </recommendedName>
</protein>
<dbReference type="EC" id="1.2.1.27" evidence="2"/>
<dbReference type="InterPro" id="IPR010061">
    <property type="entry name" value="MeMal-semiAld_DH"/>
</dbReference>
<dbReference type="SUPFAM" id="SSF53720">
    <property type="entry name" value="ALDH-like"/>
    <property type="match status" value="1"/>
</dbReference>
<name>A0ABR2YUL5_9CHLO</name>
<dbReference type="Pfam" id="PF00171">
    <property type="entry name" value="Aldedh"/>
    <property type="match status" value="1"/>
</dbReference>
<gene>
    <name evidence="7" type="ORF">WJX75_007911</name>
</gene>
<feature type="domain" description="Aldehyde dehydrogenase" evidence="6">
    <location>
        <begin position="52"/>
        <end position="516"/>
    </location>
</feature>
<dbReference type="NCBIfam" id="TIGR01722">
    <property type="entry name" value="MMSDH"/>
    <property type="match status" value="1"/>
</dbReference>
<proteinExistence type="inferred from homology"/>